<keyword evidence="2" id="KW-0809">Transit peptide</keyword>
<dbReference type="Gene3D" id="1.10.3580.10">
    <property type="entry name" value="ATP12 ATPase"/>
    <property type="match status" value="1"/>
</dbReference>
<dbReference type="RefSeq" id="WP_139083055.1">
    <property type="nucleotide sequence ID" value="NZ_VDFV01000039.1"/>
</dbReference>
<comment type="caution">
    <text evidence="4">The sequence shown here is derived from an EMBL/GenBank/DDBJ whole genome shotgun (WGS) entry which is preliminary data.</text>
</comment>
<evidence type="ECO:0000256" key="2">
    <source>
        <dbReference type="ARBA" id="ARBA00022946"/>
    </source>
</evidence>
<name>A0A5C4NAS8_9RHOB</name>
<gene>
    <name evidence="4" type="ORF">FHG71_17835</name>
</gene>
<keyword evidence="5" id="KW-1185">Reference proteome</keyword>
<evidence type="ECO:0000313" key="4">
    <source>
        <dbReference type="EMBL" id="TNC65169.1"/>
    </source>
</evidence>
<proteinExistence type="inferred from homology"/>
<reference evidence="4 5" key="1">
    <citation type="submission" date="2019-06" db="EMBL/GenBank/DDBJ databases">
        <authorList>
            <person name="Jiang L."/>
        </authorList>
    </citation>
    <scope>NUCLEOTIDE SEQUENCE [LARGE SCALE GENOMIC DNA]</scope>
    <source>
        <strain evidence="4 5">YIM 48858</strain>
    </source>
</reference>
<dbReference type="InterPro" id="IPR011419">
    <property type="entry name" value="ATP12_ATP_synth-F1-assembly"/>
</dbReference>
<evidence type="ECO:0000256" key="3">
    <source>
        <dbReference type="ARBA" id="ARBA00023186"/>
    </source>
</evidence>
<comment type="similarity">
    <text evidence="1">Belongs to the ATP12 family.</text>
</comment>
<dbReference type="InterPro" id="IPR023335">
    <property type="entry name" value="ATP12_ortho_dom_sf"/>
</dbReference>
<evidence type="ECO:0000256" key="1">
    <source>
        <dbReference type="ARBA" id="ARBA00008231"/>
    </source>
</evidence>
<dbReference type="OrthoDB" id="9797825at2"/>
<dbReference type="PANTHER" id="PTHR21013">
    <property type="entry name" value="ATP SYNTHASE MITOCHONDRIAL F1 COMPLEX ASSEMBLY FACTOR 2/ATP12 PROTEIN, MITOCHONDRIAL PRECURSOR"/>
    <property type="match status" value="1"/>
</dbReference>
<protein>
    <submittedName>
        <fullName evidence="4">ATPase</fullName>
    </submittedName>
</protein>
<dbReference type="GO" id="GO:0043461">
    <property type="term" value="P:proton-transporting ATP synthase complex assembly"/>
    <property type="evidence" value="ECO:0007669"/>
    <property type="project" value="InterPro"/>
</dbReference>
<dbReference type="PANTHER" id="PTHR21013:SF10">
    <property type="entry name" value="ATP SYNTHASE MITOCHONDRIAL F1 COMPLEX ASSEMBLY FACTOR 2"/>
    <property type="match status" value="1"/>
</dbReference>
<dbReference type="Pfam" id="PF07542">
    <property type="entry name" value="ATP12"/>
    <property type="match status" value="1"/>
</dbReference>
<dbReference type="EMBL" id="VDFV01000039">
    <property type="protein sequence ID" value="TNC65169.1"/>
    <property type="molecule type" value="Genomic_DNA"/>
</dbReference>
<accession>A0A5C4NAS8</accession>
<dbReference type="SUPFAM" id="SSF160909">
    <property type="entry name" value="ATP12-like"/>
    <property type="match status" value="1"/>
</dbReference>
<sequence>MSGWTPKRFWTAVAVAPEGEGFAVTLDGRPVRTPAKARLLVPTRAFAEEVAREWDAQEGELNPAIMPATRLANAALDKVAAQRAEVVEMLASYGASDLLCYRAEAPERLVERQRTAWDPLLAWSAEALGADLATGSGVMPVQQAPGDLQRLREPLEQMDVFELAAIHDLVALSGSLVLALAVAQGRLSAEEAWRLSRVDEDFQIEEWGEDEEAAEAAARRRGDFLNAARFHAQLTPRRPRM</sequence>
<dbReference type="Gene3D" id="3.30.2180.10">
    <property type="entry name" value="ATP12-like"/>
    <property type="match status" value="1"/>
</dbReference>
<keyword evidence="3" id="KW-0143">Chaperone</keyword>
<dbReference type="Proteomes" id="UP000305709">
    <property type="component" value="Unassembled WGS sequence"/>
</dbReference>
<dbReference type="InterPro" id="IPR042272">
    <property type="entry name" value="ATP12_ATP_synth-F1-assembly_N"/>
</dbReference>
<evidence type="ECO:0000313" key="5">
    <source>
        <dbReference type="Proteomes" id="UP000305709"/>
    </source>
</evidence>
<organism evidence="4 5">
    <name type="scientific">Rubellimicrobium roseum</name>
    <dbReference type="NCBI Taxonomy" id="687525"/>
    <lineage>
        <taxon>Bacteria</taxon>
        <taxon>Pseudomonadati</taxon>
        <taxon>Pseudomonadota</taxon>
        <taxon>Alphaproteobacteria</taxon>
        <taxon>Rhodobacterales</taxon>
        <taxon>Roseobacteraceae</taxon>
        <taxon>Rubellimicrobium</taxon>
    </lineage>
</organism>
<dbReference type="AlphaFoldDB" id="A0A5C4NAS8"/>